<comment type="caution">
    <text evidence="1">The sequence shown here is derived from an EMBL/GenBank/DDBJ whole genome shotgun (WGS) entry which is preliminary data.</text>
</comment>
<sequence>MASLKQYLTLGFFSLILLIPQTALSQQIEPESSPLLESGIISTKNKDYMISNDFDIRQFFFGKILRMSGTTSDGNFYYVYHRIIDDEISLRGKIFLDGKFVPLEFNKISKQVTEESSTSTEQPEMKILVQQSERIYWEKNYGITIRVFDAELNKFDDFNQNWGYLSDIDVLVEITNPENEPLTSFKGKTDSNGTFEAGFLVFYKTMKGEYAVKISV</sequence>
<name>A0A0F9ADD4_9ZZZZ</name>
<dbReference type="AlphaFoldDB" id="A0A0F9ADD4"/>
<organism evidence="1">
    <name type="scientific">marine sediment metagenome</name>
    <dbReference type="NCBI Taxonomy" id="412755"/>
    <lineage>
        <taxon>unclassified sequences</taxon>
        <taxon>metagenomes</taxon>
        <taxon>ecological metagenomes</taxon>
    </lineage>
</organism>
<feature type="non-terminal residue" evidence="1">
    <location>
        <position position="216"/>
    </location>
</feature>
<protein>
    <submittedName>
        <fullName evidence="1">Uncharacterized protein</fullName>
    </submittedName>
</protein>
<evidence type="ECO:0000313" key="1">
    <source>
        <dbReference type="EMBL" id="KKL07594.1"/>
    </source>
</evidence>
<proteinExistence type="predicted"/>
<accession>A0A0F9ADD4</accession>
<gene>
    <name evidence="1" type="ORF">LCGC14_2584450</name>
</gene>
<dbReference type="EMBL" id="LAZR01043225">
    <property type="protein sequence ID" value="KKL07594.1"/>
    <property type="molecule type" value="Genomic_DNA"/>
</dbReference>
<reference evidence="1" key="1">
    <citation type="journal article" date="2015" name="Nature">
        <title>Complex archaea that bridge the gap between prokaryotes and eukaryotes.</title>
        <authorList>
            <person name="Spang A."/>
            <person name="Saw J.H."/>
            <person name="Jorgensen S.L."/>
            <person name="Zaremba-Niedzwiedzka K."/>
            <person name="Martijn J."/>
            <person name="Lind A.E."/>
            <person name="van Eijk R."/>
            <person name="Schleper C."/>
            <person name="Guy L."/>
            <person name="Ettema T.J."/>
        </authorList>
    </citation>
    <scope>NUCLEOTIDE SEQUENCE</scope>
</reference>